<proteinExistence type="predicted"/>
<gene>
    <name evidence="2" type="ORF">ElyMa_002515300</name>
</gene>
<sequence length="331" mass="36956">MQAPTAPDEPETYDPDFVPRHFGLNNAGVICHLNSLLQGIVGCSAVVRAAVASRGYLGKTATGRAFYDFIWEAVPASRPSGEGPFVAGVALEDRSAEVLHALVADLRNRRPRFRYGPGQESASEGLALLLDMLTAPELVCEENPIARLFYHRYQAVVYCKNCKKSVSEELDVAVQFNLFHFDGLQKKPCTPTEFGEMLRSQVSFLENYRCGECGQKAGGFRHYQLRMVPEVLVALFNVYHRRQARYTPTRVRFPGLKGAQLIYRQVAQIEQFGSLAGGHYSARGLRADGKVYRLNDSSAELSCFDPTPDVYMVFYHCEQIFKAARPDSSTH</sequence>
<evidence type="ECO:0000259" key="1">
    <source>
        <dbReference type="PROSITE" id="PS50235"/>
    </source>
</evidence>
<dbReference type="InterPro" id="IPR050164">
    <property type="entry name" value="Peptidase_C19"/>
</dbReference>
<protein>
    <submittedName>
        <fullName evidence="2">Ubiquitin carboxyl-terminal hydrolase 36/42</fullName>
    </submittedName>
</protein>
<dbReference type="GO" id="GO:0016579">
    <property type="term" value="P:protein deubiquitination"/>
    <property type="evidence" value="ECO:0007669"/>
    <property type="project" value="InterPro"/>
</dbReference>
<dbReference type="EMBL" id="BMAT01005152">
    <property type="protein sequence ID" value="GFR88348.1"/>
    <property type="molecule type" value="Genomic_DNA"/>
</dbReference>
<feature type="domain" description="USP" evidence="1">
    <location>
        <begin position="22"/>
        <end position="318"/>
    </location>
</feature>
<dbReference type="InterPro" id="IPR038765">
    <property type="entry name" value="Papain-like_cys_pep_sf"/>
</dbReference>
<name>A0AAV4GS36_9GAST</name>
<dbReference type="AlphaFoldDB" id="A0AAV4GS36"/>
<dbReference type="GO" id="GO:0004843">
    <property type="term" value="F:cysteine-type deubiquitinase activity"/>
    <property type="evidence" value="ECO:0007669"/>
    <property type="project" value="InterPro"/>
</dbReference>
<dbReference type="PROSITE" id="PS50235">
    <property type="entry name" value="USP_3"/>
    <property type="match status" value="1"/>
</dbReference>
<dbReference type="Proteomes" id="UP000762676">
    <property type="component" value="Unassembled WGS sequence"/>
</dbReference>
<organism evidence="2 3">
    <name type="scientific">Elysia marginata</name>
    <dbReference type="NCBI Taxonomy" id="1093978"/>
    <lineage>
        <taxon>Eukaryota</taxon>
        <taxon>Metazoa</taxon>
        <taxon>Spiralia</taxon>
        <taxon>Lophotrochozoa</taxon>
        <taxon>Mollusca</taxon>
        <taxon>Gastropoda</taxon>
        <taxon>Heterobranchia</taxon>
        <taxon>Euthyneura</taxon>
        <taxon>Panpulmonata</taxon>
        <taxon>Sacoglossa</taxon>
        <taxon>Placobranchoidea</taxon>
        <taxon>Plakobranchidae</taxon>
        <taxon>Elysia</taxon>
    </lineage>
</organism>
<dbReference type="Pfam" id="PF00443">
    <property type="entry name" value="UCH"/>
    <property type="match status" value="1"/>
</dbReference>
<comment type="caution">
    <text evidence="2">The sequence shown here is derived from an EMBL/GenBank/DDBJ whole genome shotgun (WGS) entry which is preliminary data.</text>
</comment>
<dbReference type="Gene3D" id="3.90.70.10">
    <property type="entry name" value="Cysteine proteinases"/>
    <property type="match status" value="1"/>
</dbReference>
<dbReference type="InterPro" id="IPR028889">
    <property type="entry name" value="USP"/>
</dbReference>
<dbReference type="PANTHER" id="PTHR24006">
    <property type="entry name" value="UBIQUITIN CARBOXYL-TERMINAL HYDROLASE"/>
    <property type="match status" value="1"/>
</dbReference>
<evidence type="ECO:0000313" key="3">
    <source>
        <dbReference type="Proteomes" id="UP000762676"/>
    </source>
</evidence>
<dbReference type="GO" id="GO:0005829">
    <property type="term" value="C:cytosol"/>
    <property type="evidence" value="ECO:0007669"/>
    <property type="project" value="TreeGrafter"/>
</dbReference>
<dbReference type="InterPro" id="IPR001394">
    <property type="entry name" value="Peptidase_C19_UCH"/>
</dbReference>
<keyword evidence="3" id="KW-1185">Reference proteome</keyword>
<dbReference type="GO" id="GO:0005634">
    <property type="term" value="C:nucleus"/>
    <property type="evidence" value="ECO:0007669"/>
    <property type="project" value="TreeGrafter"/>
</dbReference>
<accession>A0AAV4GS36</accession>
<keyword evidence="2" id="KW-0378">Hydrolase</keyword>
<evidence type="ECO:0000313" key="2">
    <source>
        <dbReference type="EMBL" id="GFR88348.1"/>
    </source>
</evidence>
<reference evidence="2 3" key="1">
    <citation type="journal article" date="2021" name="Elife">
        <title>Chloroplast acquisition without the gene transfer in kleptoplastic sea slugs, Plakobranchus ocellatus.</title>
        <authorList>
            <person name="Maeda T."/>
            <person name="Takahashi S."/>
            <person name="Yoshida T."/>
            <person name="Shimamura S."/>
            <person name="Takaki Y."/>
            <person name="Nagai Y."/>
            <person name="Toyoda A."/>
            <person name="Suzuki Y."/>
            <person name="Arimoto A."/>
            <person name="Ishii H."/>
            <person name="Satoh N."/>
            <person name="Nishiyama T."/>
            <person name="Hasebe M."/>
            <person name="Maruyama T."/>
            <person name="Minagawa J."/>
            <person name="Obokata J."/>
            <person name="Shigenobu S."/>
        </authorList>
    </citation>
    <scope>NUCLEOTIDE SEQUENCE [LARGE SCALE GENOMIC DNA]</scope>
</reference>
<dbReference type="SUPFAM" id="SSF54001">
    <property type="entry name" value="Cysteine proteinases"/>
    <property type="match status" value="1"/>
</dbReference>